<dbReference type="PANTHER" id="PTHR11819">
    <property type="entry name" value="SOLUTE CARRIER FAMILY 5"/>
    <property type="match status" value="1"/>
</dbReference>
<evidence type="ECO:0000256" key="4">
    <source>
        <dbReference type="ARBA" id="ARBA00022989"/>
    </source>
</evidence>
<name>A0A840TKZ1_9BACT</name>
<evidence type="ECO:0000256" key="5">
    <source>
        <dbReference type="ARBA" id="ARBA00023136"/>
    </source>
</evidence>
<proteinExistence type="inferred from homology"/>
<dbReference type="AlphaFoldDB" id="A0A840TKZ1"/>
<feature type="transmembrane region" description="Helical" evidence="7">
    <location>
        <begin position="505"/>
        <end position="523"/>
    </location>
</feature>
<organism evidence="8 9">
    <name type="scientific">Rhabdobacter roseus</name>
    <dbReference type="NCBI Taxonomy" id="1655419"/>
    <lineage>
        <taxon>Bacteria</taxon>
        <taxon>Pseudomonadati</taxon>
        <taxon>Bacteroidota</taxon>
        <taxon>Cytophagia</taxon>
        <taxon>Cytophagales</taxon>
        <taxon>Cytophagaceae</taxon>
        <taxon>Rhabdobacter</taxon>
    </lineage>
</organism>
<comment type="caution">
    <text evidence="8">The sequence shown here is derived from an EMBL/GenBank/DDBJ whole genome shotgun (WGS) entry which is preliminary data.</text>
</comment>
<sequence>MNYLTPLDYTVIALYILALAGLGIWVSRKKEAQQDLFLAGRSLGWKTIGLSIFGTNISPMAMISNCGLAFAYGMVASNFEWLAWVFILLLAMFFLPYYAGLRITTMPEFIRHRFGERSRNVLSWIIFIQISIGAGSVLFAGSLLVSQITGWPITGCIVLVALLAVSFTVMGGLKAVALTDSFQSLLMIGACGILTVVGFREVGGWGALWSQVPASHWHLFRPASDASYPWYAIVLGYPVMGVWYWCANQTIVQNALGGKNLREGQRGVLFASYLKVLIPVIFLLPGILCAALHPDLKHPDEAFMTMVVNYLPHGLIGLVISALVAALISTITSMFNSGSTVFTLDIYKKHVNPDLSPEQSVRVGRWSMGGLCALAMLIAFGQSAIVGLSLFEIVNSIFSFLAPSLTVVFLTGVFWKRATGQAAFYTLALGNIPSLLIGLGYLSHYPSRAFYPHFLLISFFLFIALLLFMIVVSLLTAPAPEEAGFPTLPQAYQRAGYTPSESKDVWLGWALLALVMISLYVYFN</sequence>
<keyword evidence="5 7" id="KW-0472">Membrane</keyword>
<evidence type="ECO:0000256" key="7">
    <source>
        <dbReference type="SAM" id="Phobius"/>
    </source>
</evidence>
<dbReference type="RefSeq" id="WP_184174051.1">
    <property type="nucleotide sequence ID" value="NZ_JACHGF010000003.1"/>
</dbReference>
<feature type="transmembrane region" description="Helical" evidence="7">
    <location>
        <begin position="368"/>
        <end position="391"/>
    </location>
</feature>
<dbReference type="EMBL" id="JACHGF010000003">
    <property type="protein sequence ID" value="MBB5284084.1"/>
    <property type="molecule type" value="Genomic_DNA"/>
</dbReference>
<feature type="transmembrane region" description="Helical" evidence="7">
    <location>
        <begin position="185"/>
        <end position="208"/>
    </location>
</feature>
<feature type="transmembrane region" description="Helical" evidence="7">
    <location>
        <begin position="454"/>
        <end position="475"/>
    </location>
</feature>
<feature type="transmembrane region" description="Helical" evidence="7">
    <location>
        <begin position="81"/>
        <end position="100"/>
    </location>
</feature>
<feature type="transmembrane region" description="Helical" evidence="7">
    <location>
        <begin position="314"/>
        <end position="347"/>
    </location>
</feature>
<feature type="transmembrane region" description="Helical" evidence="7">
    <location>
        <begin position="48"/>
        <end position="75"/>
    </location>
</feature>
<dbReference type="NCBIfam" id="TIGR00813">
    <property type="entry name" value="sss"/>
    <property type="match status" value="1"/>
</dbReference>
<feature type="transmembrane region" description="Helical" evidence="7">
    <location>
        <begin position="397"/>
        <end position="415"/>
    </location>
</feature>
<gene>
    <name evidence="8" type="ORF">HNQ92_002227</name>
</gene>
<feature type="transmembrane region" description="Helical" evidence="7">
    <location>
        <begin position="268"/>
        <end position="294"/>
    </location>
</feature>
<reference evidence="8 9" key="1">
    <citation type="submission" date="2020-08" db="EMBL/GenBank/DDBJ databases">
        <title>Genomic Encyclopedia of Type Strains, Phase IV (KMG-IV): sequencing the most valuable type-strain genomes for metagenomic binning, comparative biology and taxonomic classification.</title>
        <authorList>
            <person name="Goeker M."/>
        </authorList>
    </citation>
    <scope>NUCLEOTIDE SEQUENCE [LARGE SCALE GENOMIC DNA]</scope>
    <source>
        <strain evidence="8 9">DSM 105074</strain>
    </source>
</reference>
<dbReference type="PROSITE" id="PS50283">
    <property type="entry name" value="NA_SOLUT_SYMP_3"/>
    <property type="match status" value="1"/>
</dbReference>
<dbReference type="GO" id="GO:0005886">
    <property type="term" value="C:plasma membrane"/>
    <property type="evidence" value="ECO:0007669"/>
    <property type="project" value="TreeGrafter"/>
</dbReference>
<feature type="transmembrane region" description="Helical" evidence="7">
    <location>
        <begin position="6"/>
        <end position="27"/>
    </location>
</feature>
<evidence type="ECO:0000256" key="6">
    <source>
        <dbReference type="RuleBase" id="RU362091"/>
    </source>
</evidence>
<keyword evidence="4 7" id="KW-1133">Transmembrane helix</keyword>
<dbReference type="GO" id="GO:0005412">
    <property type="term" value="F:D-glucose:sodium symporter activity"/>
    <property type="evidence" value="ECO:0007669"/>
    <property type="project" value="TreeGrafter"/>
</dbReference>
<dbReference type="InterPro" id="IPR001734">
    <property type="entry name" value="Na/solute_symporter"/>
</dbReference>
<evidence type="ECO:0000256" key="1">
    <source>
        <dbReference type="ARBA" id="ARBA00004141"/>
    </source>
</evidence>
<dbReference type="InterPro" id="IPR038377">
    <property type="entry name" value="Na/Glc_symporter_sf"/>
</dbReference>
<protein>
    <submittedName>
        <fullName evidence="8">SSS family solute:Na+ symporter</fullName>
    </submittedName>
</protein>
<dbReference type="Pfam" id="PF00474">
    <property type="entry name" value="SSF"/>
    <property type="match status" value="1"/>
</dbReference>
<dbReference type="Gene3D" id="1.20.1730.10">
    <property type="entry name" value="Sodium/glucose cotransporter"/>
    <property type="match status" value="1"/>
</dbReference>
<dbReference type="PANTHER" id="PTHR11819:SF195">
    <property type="entry name" value="SODIUM_GLUCOSE COTRANSPORTER 4"/>
    <property type="match status" value="1"/>
</dbReference>
<evidence type="ECO:0000256" key="2">
    <source>
        <dbReference type="ARBA" id="ARBA00006434"/>
    </source>
</evidence>
<comment type="subcellular location">
    <subcellularLocation>
        <location evidence="1">Membrane</location>
        <topology evidence="1">Multi-pass membrane protein</topology>
    </subcellularLocation>
</comment>
<feature type="transmembrane region" description="Helical" evidence="7">
    <location>
        <begin position="422"/>
        <end position="442"/>
    </location>
</feature>
<evidence type="ECO:0000313" key="8">
    <source>
        <dbReference type="EMBL" id="MBB5284084.1"/>
    </source>
</evidence>
<evidence type="ECO:0000313" key="9">
    <source>
        <dbReference type="Proteomes" id="UP000557307"/>
    </source>
</evidence>
<comment type="similarity">
    <text evidence="2 6">Belongs to the sodium:solute symporter (SSF) (TC 2.A.21) family.</text>
</comment>
<feature type="transmembrane region" description="Helical" evidence="7">
    <location>
        <begin position="151"/>
        <end position="173"/>
    </location>
</feature>
<keyword evidence="3 7" id="KW-0812">Transmembrane</keyword>
<dbReference type="Proteomes" id="UP000557307">
    <property type="component" value="Unassembled WGS sequence"/>
</dbReference>
<keyword evidence="9" id="KW-1185">Reference proteome</keyword>
<feature type="transmembrane region" description="Helical" evidence="7">
    <location>
        <begin position="121"/>
        <end position="145"/>
    </location>
</feature>
<feature type="transmembrane region" description="Helical" evidence="7">
    <location>
        <begin position="228"/>
        <end position="247"/>
    </location>
</feature>
<accession>A0A840TKZ1</accession>
<evidence type="ECO:0000256" key="3">
    <source>
        <dbReference type="ARBA" id="ARBA00022692"/>
    </source>
</evidence>